<evidence type="ECO:0000256" key="5">
    <source>
        <dbReference type="ARBA" id="ARBA00023002"/>
    </source>
</evidence>
<gene>
    <name evidence="9" type="ORF">SCABRO_02252</name>
</gene>
<dbReference type="InterPro" id="IPR009010">
    <property type="entry name" value="Asp_de-COase-like_dom_sf"/>
</dbReference>
<dbReference type="PANTHER" id="PTHR43742">
    <property type="entry name" value="TRIMETHYLAMINE-N-OXIDE REDUCTASE"/>
    <property type="match status" value="1"/>
</dbReference>
<sequence>MNKELRSVCPHDCPDTCGIISYVKEGKLIKVKGDPDHFVTRGFLCKKVMNYPERVYSPDRVLYPLKRVGEKGAGKFERISWDEATDTIASRFNDIINRHGAESILPFSGSGTLGLVNGNVAGKRFFNRLGASGLDRTICSKGGRIGYKYTLGASFGADPLAIPQSKLVISWGTNPYYTNIHQIPLIKEAKNNGALHVVINPDKIKSVEMADLYIQPTPGSDAALALGVMNVIINESLYDSDFVENYTEGFAALSERVQEYSPEKVEAVTGVDEKVIRKFAAIYAGSKPSFIYAGSGMQHHTNGGMMIRTIACLPGLVGAWKHPGGGMFYPTSEAFPVQWDILEGKDLCPGTPRSINMNRLGQTLLHEDPGIYGLFVYNSNPAAVLFNQRKVIAGLQREDLFTVVHEQLLTDTARYADIVLPATTEFEHTDLHYSYFHLSLQLNEPVIKPLGESRPNIDTFNTLAKSMGFQDRCFDDSALDIINSALGIDSSYLEGITLERLRNDGVTRLNMPGEYHMPYKNLKFYTPSGKIEFYSEKMKRDGYDPLPVHISIAEGPLTSPDLYKKHPIYLLTPSAKSFLNSNFANIRNPGSEEEKPILELNSLDAGRRGVKTGDKVRVFNERGECALWASVGDYLKEGVAINKGIWWNNLSPGGCNSNQTTPDRLADMGGGSTYNTNLVQIEKLNDPV</sequence>
<reference evidence="9 10" key="1">
    <citation type="submission" date="2014-10" db="EMBL/GenBank/DDBJ databases">
        <title>Draft genome of anammox bacterium scalindua brodae, obtained using differential coverage binning of sequence data from two enrichment reactors.</title>
        <authorList>
            <person name="Speth D.R."/>
            <person name="Russ L."/>
            <person name="Kartal B."/>
            <person name="Op den Camp H.J."/>
            <person name="Dutilh B.E."/>
            <person name="Jetten M.S."/>
        </authorList>
    </citation>
    <scope>NUCLEOTIDE SEQUENCE [LARGE SCALE GENOMIC DNA]</scope>
    <source>
        <strain evidence="9">RU1</strain>
    </source>
</reference>
<dbReference type="eggNOG" id="COG0243">
    <property type="taxonomic scope" value="Bacteria"/>
</dbReference>
<evidence type="ECO:0000259" key="8">
    <source>
        <dbReference type="PROSITE" id="PS51669"/>
    </source>
</evidence>
<organism evidence="9 10">
    <name type="scientific">Candidatus Scalindua brodae</name>
    <dbReference type="NCBI Taxonomy" id="237368"/>
    <lineage>
        <taxon>Bacteria</taxon>
        <taxon>Pseudomonadati</taxon>
        <taxon>Planctomycetota</taxon>
        <taxon>Candidatus Brocadiia</taxon>
        <taxon>Candidatus Brocadiales</taxon>
        <taxon>Candidatus Scalinduaceae</taxon>
        <taxon>Candidatus Scalindua</taxon>
    </lineage>
</organism>
<dbReference type="Gene3D" id="3.30.2070.10">
    <property type="entry name" value="Formate dehydrogenase/DMSO reductase"/>
    <property type="match status" value="1"/>
</dbReference>
<dbReference type="AlphaFoldDB" id="A0A0B0EMT6"/>
<keyword evidence="3" id="KW-0500">Molybdenum</keyword>
<keyword evidence="4" id="KW-0479">Metal-binding</keyword>
<name>A0A0B0EMT6_9BACT</name>
<dbReference type="EMBL" id="JRYO01000158">
    <property type="protein sequence ID" value="KHE91990.1"/>
    <property type="molecule type" value="Genomic_DNA"/>
</dbReference>
<evidence type="ECO:0000313" key="10">
    <source>
        <dbReference type="Proteomes" id="UP000030652"/>
    </source>
</evidence>
<evidence type="ECO:0000256" key="7">
    <source>
        <dbReference type="ARBA" id="ARBA00023014"/>
    </source>
</evidence>
<evidence type="ECO:0000256" key="2">
    <source>
        <dbReference type="ARBA" id="ARBA00010312"/>
    </source>
</evidence>
<dbReference type="SMART" id="SM00926">
    <property type="entry name" value="Molybdop_Fe4S4"/>
    <property type="match status" value="1"/>
</dbReference>
<dbReference type="Gene3D" id="2.20.25.90">
    <property type="entry name" value="ADC-like domains"/>
    <property type="match status" value="1"/>
</dbReference>
<comment type="cofactor">
    <cofactor evidence="1">
        <name>Mo-bis(molybdopterin guanine dinucleotide)</name>
        <dbReference type="ChEBI" id="CHEBI:60539"/>
    </cofactor>
</comment>
<dbReference type="PROSITE" id="PS51669">
    <property type="entry name" value="4FE4S_MOW_BIS_MGD"/>
    <property type="match status" value="1"/>
</dbReference>
<dbReference type="PATRIC" id="fig|237368.3.peg.2433"/>
<dbReference type="InterPro" id="IPR006655">
    <property type="entry name" value="Mopterin_OxRdtase_prok_CS"/>
</dbReference>
<dbReference type="Pfam" id="PF00384">
    <property type="entry name" value="Molybdopterin"/>
    <property type="match status" value="1"/>
</dbReference>
<evidence type="ECO:0000256" key="3">
    <source>
        <dbReference type="ARBA" id="ARBA00022505"/>
    </source>
</evidence>
<dbReference type="Gene3D" id="3.40.228.10">
    <property type="entry name" value="Dimethylsulfoxide Reductase, domain 2"/>
    <property type="match status" value="1"/>
</dbReference>
<accession>A0A0B0EMT6</accession>
<dbReference type="GO" id="GO:0043546">
    <property type="term" value="F:molybdopterin cofactor binding"/>
    <property type="evidence" value="ECO:0007669"/>
    <property type="project" value="InterPro"/>
</dbReference>
<dbReference type="GO" id="GO:0046872">
    <property type="term" value="F:metal ion binding"/>
    <property type="evidence" value="ECO:0007669"/>
    <property type="project" value="UniProtKB-KW"/>
</dbReference>
<dbReference type="Pfam" id="PF04879">
    <property type="entry name" value="Molybdop_Fe4S4"/>
    <property type="match status" value="1"/>
</dbReference>
<dbReference type="InterPro" id="IPR006656">
    <property type="entry name" value="Mopterin_OxRdtase"/>
</dbReference>
<dbReference type="CDD" id="cd02766">
    <property type="entry name" value="MopB_3"/>
    <property type="match status" value="1"/>
</dbReference>
<dbReference type="GO" id="GO:0051536">
    <property type="term" value="F:iron-sulfur cluster binding"/>
    <property type="evidence" value="ECO:0007669"/>
    <property type="project" value="UniProtKB-KW"/>
</dbReference>
<dbReference type="Pfam" id="PF01568">
    <property type="entry name" value="Molydop_binding"/>
    <property type="match status" value="1"/>
</dbReference>
<evidence type="ECO:0000313" key="9">
    <source>
        <dbReference type="EMBL" id="KHE91990.1"/>
    </source>
</evidence>
<keyword evidence="7" id="KW-0411">Iron-sulfur</keyword>
<dbReference type="Proteomes" id="UP000030652">
    <property type="component" value="Unassembled WGS sequence"/>
</dbReference>
<evidence type="ECO:0000256" key="6">
    <source>
        <dbReference type="ARBA" id="ARBA00023004"/>
    </source>
</evidence>
<proteinExistence type="inferred from homology"/>
<dbReference type="GO" id="GO:0016491">
    <property type="term" value="F:oxidoreductase activity"/>
    <property type="evidence" value="ECO:0007669"/>
    <property type="project" value="UniProtKB-KW"/>
</dbReference>
<dbReference type="Gene3D" id="3.40.50.740">
    <property type="match status" value="1"/>
</dbReference>
<dbReference type="PROSITE" id="PS00490">
    <property type="entry name" value="MOLYBDOPTERIN_PROK_2"/>
    <property type="match status" value="1"/>
</dbReference>
<evidence type="ECO:0000256" key="1">
    <source>
        <dbReference type="ARBA" id="ARBA00001942"/>
    </source>
</evidence>
<dbReference type="InterPro" id="IPR006657">
    <property type="entry name" value="MoPterin_dinucl-bd_dom"/>
</dbReference>
<comment type="similarity">
    <text evidence="2">Belongs to the prokaryotic molybdopterin-containing oxidoreductase family.</text>
</comment>
<dbReference type="SUPFAM" id="SSF53706">
    <property type="entry name" value="Formate dehydrogenase/DMSO reductase, domains 1-3"/>
    <property type="match status" value="1"/>
</dbReference>
<evidence type="ECO:0000256" key="4">
    <source>
        <dbReference type="ARBA" id="ARBA00022723"/>
    </source>
</evidence>
<dbReference type="InterPro" id="IPR050612">
    <property type="entry name" value="Prok_Mopterin_Oxidored"/>
</dbReference>
<feature type="domain" description="4Fe-4S Mo/W bis-MGD-type" evidence="8">
    <location>
        <begin position="2"/>
        <end position="59"/>
    </location>
</feature>
<comment type="caution">
    <text evidence="9">The sequence shown here is derived from an EMBL/GenBank/DDBJ whole genome shotgun (WGS) entry which is preliminary data.</text>
</comment>
<keyword evidence="5 9" id="KW-0560">Oxidoreductase</keyword>
<dbReference type="PANTHER" id="PTHR43742:SF6">
    <property type="entry name" value="OXIDOREDUCTASE YYAE-RELATED"/>
    <property type="match status" value="1"/>
</dbReference>
<dbReference type="Gene3D" id="2.40.40.20">
    <property type="match status" value="1"/>
</dbReference>
<dbReference type="SUPFAM" id="SSF50692">
    <property type="entry name" value="ADC-like"/>
    <property type="match status" value="1"/>
</dbReference>
<keyword evidence="6" id="KW-0408">Iron</keyword>
<dbReference type="EC" id="1.-.-.-" evidence="9"/>
<dbReference type="InterPro" id="IPR006963">
    <property type="entry name" value="Mopterin_OxRdtase_4Fe-4S_dom"/>
</dbReference>
<protein>
    <submittedName>
        <fullName evidence="9">Molybdopterin oxidoreductase, molybdopterin-containing subunit</fullName>
        <ecNumber evidence="9">1.-.-.-</ecNumber>
    </submittedName>
</protein>